<dbReference type="AlphaFoldDB" id="A0A0D8I8V3"/>
<dbReference type="Proteomes" id="UP000035704">
    <property type="component" value="Chromosome"/>
</dbReference>
<proteinExistence type="predicted"/>
<dbReference type="InterPro" id="IPR032479">
    <property type="entry name" value="DUF5058"/>
</dbReference>
<name>A0A0D8I8V3_9CLOT</name>
<dbReference type="STRING" id="84022.CACET_c22830"/>
<dbReference type="RefSeq" id="WP_044824981.1">
    <property type="nucleotide sequence ID" value="NZ_CP009687.1"/>
</dbReference>
<evidence type="ECO:0000313" key="1">
    <source>
        <dbReference type="EMBL" id="AKL95729.1"/>
    </source>
</evidence>
<dbReference type="PATRIC" id="fig|84022.5.peg.422"/>
<dbReference type="KEGG" id="cace:CACET_c22830"/>
<organism evidence="1 2">
    <name type="scientific">Clostridium aceticum</name>
    <dbReference type="NCBI Taxonomy" id="84022"/>
    <lineage>
        <taxon>Bacteria</taxon>
        <taxon>Bacillati</taxon>
        <taxon>Bacillota</taxon>
        <taxon>Clostridia</taxon>
        <taxon>Eubacteriales</taxon>
        <taxon>Clostridiaceae</taxon>
        <taxon>Clostridium</taxon>
    </lineage>
</organism>
<dbReference type="Pfam" id="PF16481">
    <property type="entry name" value="DUF5058"/>
    <property type="match status" value="1"/>
</dbReference>
<dbReference type="OrthoDB" id="86868at2"/>
<keyword evidence="2" id="KW-1185">Reference proteome</keyword>
<accession>A0A0D8I8V3</accession>
<gene>
    <name evidence="1" type="ORF">CACET_c22830</name>
</gene>
<protein>
    <submittedName>
        <fullName evidence="1">Uncharacterized protein</fullName>
    </submittedName>
</protein>
<reference evidence="1 2" key="1">
    <citation type="submission" date="2014-10" db="EMBL/GenBank/DDBJ databases">
        <title>Genome sequence of Clostridium aceticum DSM 1496.</title>
        <authorList>
            <person name="Poehlein A."/>
            <person name="Schiel-Bengelsdorf B."/>
            <person name="Gottschalk G."/>
            <person name="Duerre P."/>
            <person name="Daniel R."/>
        </authorList>
    </citation>
    <scope>NUCLEOTIDE SEQUENCE [LARGE SCALE GENOMIC DNA]</scope>
    <source>
        <strain evidence="1 2">DSM 1496</strain>
    </source>
</reference>
<sequence length="232" mass="24470">MQQEILKIANEFGVWVIAAILVTIVAIQSYLYLRLAYSTADKLGMKKEVCTKAFRTGLVTAIGPVVAVFIIMVGMMSVIGGPMSWMRLSIIGAAPTELTAARVGAEAVGVEFGSADYDIQALATSWWTMAINGAGWLVFVGLFSHKLELLRDKIGGGDPKWLAVLSGAAMLGVFGYLNSGDVVAGGGRLIAVIVGGVAMVVMTKLTEKFPKAKEYSLGIAMLVGMFAAVMLG</sequence>
<evidence type="ECO:0000313" key="2">
    <source>
        <dbReference type="Proteomes" id="UP000035704"/>
    </source>
</evidence>
<dbReference type="EMBL" id="CP009687">
    <property type="protein sequence ID" value="AKL95729.1"/>
    <property type="molecule type" value="Genomic_DNA"/>
</dbReference>